<keyword evidence="1" id="KW-0378">Hydrolase</keyword>
<dbReference type="OrthoDB" id="5570653at2"/>
<dbReference type="InterPro" id="IPR052747">
    <property type="entry name" value="TA_system_RelE_toxin"/>
</dbReference>
<evidence type="ECO:0000313" key="2">
    <source>
        <dbReference type="Proteomes" id="UP000198785"/>
    </source>
</evidence>
<dbReference type="Gene3D" id="3.30.2310.20">
    <property type="entry name" value="RelE-like"/>
    <property type="match status" value="1"/>
</dbReference>
<dbReference type="InterPro" id="IPR035093">
    <property type="entry name" value="RelE/ParE_toxin_dom_sf"/>
</dbReference>
<name>A0A1I6TZ38_9SPHI</name>
<dbReference type="STRING" id="683125.SAMN05660206_107149"/>
<keyword evidence="1" id="KW-0540">Nuclease</keyword>
<evidence type="ECO:0000313" key="1">
    <source>
        <dbReference type="EMBL" id="SFS94440.1"/>
    </source>
</evidence>
<organism evidence="1 2">
    <name type="scientific">Sphingobacterium wenxiniae</name>
    <dbReference type="NCBI Taxonomy" id="683125"/>
    <lineage>
        <taxon>Bacteria</taxon>
        <taxon>Pseudomonadati</taxon>
        <taxon>Bacteroidota</taxon>
        <taxon>Sphingobacteriia</taxon>
        <taxon>Sphingobacteriales</taxon>
        <taxon>Sphingobacteriaceae</taxon>
        <taxon>Sphingobacterium</taxon>
    </lineage>
</organism>
<reference evidence="1 2" key="1">
    <citation type="submission" date="2016-10" db="EMBL/GenBank/DDBJ databases">
        <authorList>
            <person name="de Groot N.N."/>
        </authorList>
    </citation>
    <scope>NUCLEOTIDE SEQUENCE [LARGE SCALE GENOMIC DNA]</scope>
    <source>
        <strain evidence="1 2">DSM 22789</strain>
    </source>
</reference>
<dbReference type="GO" id="GO:0004519">
    <property type="term" value="F:endonuclease activity"/>
    <property type="evidence" value="ECO:0007669"/>
    <property type="project" value="UniProtKB-KW"/>
</dbReference>
<dbReference type="PANTHER" id="PTHR38813">
    <property type="match status" value="1"/>
</dbReference>
<accession>A0A1I6TZ38</accession>
<proteinExistence type="predicted"/>
<dbReference type="AlphaFoldDB" id="A0A1I6TZ38"/>
<dbReference type="PANTHER" id="PTHR38813:SF1">
    <property type="entry name" value="TOXIN RELE1-RELATED"/>
    <property type="match status" value="1"/>
</dbReference>
<keyword evidence="2" id="KW-1185">Reference proteome</keyword>
<dbReference type="Proteomes" id="UP000198785">
    <property type="component" value="Unassembled WGS sequence"/>
</dbReference>
<keyword evidence="1" id="KW-0255">Endonuclease</keyword>
<sequence>MKIEIRSSFVRDAKKLPLNNQKKLAQAIQDIEKVDSLTALRNIKQMKGSSKPAYRLRIEDYRLCFYYLENTAELIRILPRKTVYRYFP</sequence>
<dbReference type="RefSeq" id="WP_093366011.1">
    <property type="nucleotide sequence ID" value="NZ_FOZZ01000007.1"/>
</dbReference>
<protein>
    <submittedName>
        <fullName evidence="1">mRNA-degrading endonuclease RelE, toxin component of the RelBE toxin-antitoxin system</fullName>
    </submittedName>
</protein>
<dbReference type="EMBL" id="FOZZ01000007">
    <property type="protein sequence ID" value="SFS94440.1"/>
    <property type="molecule type" value="Genomic_DNA"/>
</dbReference>
<dbReference type="SUPFAM" id="SSF143011">
    <property type="entry name" value="RelE-like"/>
    <property type="match status" value="1"/>
</dbReference>
<gene>
    <name evidence="1" type="ORF">SAMN05660206_107149</name>
</gene>